<keyword evidence="15" id="KW-0472">Membrane</keyword>
<evidence type="ECO:0000256" key="7">
    <source>
        <dbReference type="ARBA" id="ARBA00022824"/>
    </source>
</evidence>
<evidence type="ECO:0000256" key="5">
    <source>
        <dbReference type="ARBA" id="ARBA00022643"/>
    </source>
</evidence>
<evidence type="ECO:0000313" key="22">
    <source>
        <dbReference type="Proteomes" id="UP000258309"/>
    </source>
</evidence>
<dbReference type="Pfam" id="PF00258">
    <property type="entry name" value="Flavodoxin_1"/>
    <property type="match status" value="1"/>
</dbReference>
<dbReference type="GO" id="GO:0010181">
    <property type="term" value="F:FMN binding"/>
    <property type="evidence" value="ECO:0007669"/>
    <property type="project" value="InterPro"/>
</dbReference>
<keyword evidence="14" id="KW-0443">Lipid metabolism</keyword>
<dbReference type="InterPro" id="IPR017938">
    <property type="entry name" value="Riboflavin_synthase-like_b-brl"/>
</dbReference>
<keyword evidence="9" id="KW-0521">NADP</keyword>
<evidence type="ECO:0000256" key="14">
    <source>
        <dbReference type="ARBA" id="ARBA00023098"/>
    </source>
</evidence>
<keyword evidence="16" id="KW-1207">Sterol metabolism</keyword>
<organism evidence="21 22">
    <name type="scientific">Scytalidium lignicola</name>
    <name type="common">Hyphomycete</name>
    <dbReference type="NCBI Taxonomy" id="5539"/>
    <lineage>
        <taxon>Eukaryota</taxon>
        <taxon>Fungi</taxon>
        <taxon>Dikarya</taxon>
        <taxon>Ascomycota</taxon>
        <taxon>Pezizomycotina</taxon>
        <taxon>Leotiomycetes</taxon>
        <taxon>Leotiomycetes incertae sedis</taxon>
        <taxon>Scytalidium</taxon>
    </lineage>
</organism>
<dbReference type="GO" id="GO:0016126">
    <property type="term" value="P:sterol biosynthetic process"/>
    <property type="evidence" value="ECO:0007669"/>
    <property type="project" value="UniProtKB-KW"/>
</dbReference>
<dbReference type="AlphaFoldDB" id="A0A3E2GRH4"/>
<comment type="caution">
    <text evidence="21">The sequence shown here is derived from an EMBL/GenBank/DDBJ whole genome shotgun (WGS) entry which is preliminary data.</text>
</comment>
<evidence type="ECO:0000256" key="15">
    <source>
        <dbReference type="ARBA" id="ARBA00023136"/>
    </source>
</evidence>
<reference evidence="21 22" key="1">
    <citation type="submission" date="2018-05" db="EMBL/GenBank/DDBJ databases">
        <title>Draft genome sequence of Scytalidium lignicola DSM 105466, a ubiquitous saprotrophic fungus.</title>
        <authorList>
            <person name="Buettner E."/>
            <person name="Gebauer A.M."/>
            <person name="Hofrichter M."/>
            <person name="Liers C."/>
            <person name="Kellner H."/>
        </authorList>
    </citation>
    <scope>NUCLEOTIDE SEQUENCE [LARGE SCALE GENOMIC DNA]</scope>
    <source>
        <strain evidence="21 22">DSM 105466</strain>
    </source>
</reference>
<evidence type="ECO:0000256" key="3">
    <source>
        <dbReference type="ARBA" id="ARBA00022516"/>
    </source>
</evidence>
<evidence type="ECO:0000256" key="12">
    <source>
        <dbReference type="ARBA" id="ARBA00023002"/>
    </source>
</evidence>
<keyword evidence="8" id="KW-0274">FAD</keyword>
<evidence type="ECO:0000256" key="1">
    <source>
        <dbReference type="ARBA" id="ARBA00001917"/>
    </source>
</evidence>
<evidence type="ECO:0000256" key="6">
    <source>
        <dbReference type="ARBA" id="ARBA00022692"/>
    </source>
</evidence>
<dbReference type="PRINTS" id="PR00371">
    <property type="entry name" value="FPNCR"/>
</dbReference>
<dbReference type="SUPFAM" id="SSF63380">
    <property type="entry name" value="Riboflavin synthase domain-like"/>
    <property type="match status" value="1"/>
</dbReference>
<feature type="non-terminal residue" evidence="21">
    <location>
        <position position="1"/>
    </location>
</feature>
<dbReference type="InterPro" id="IPR029039">
    <property type="entry name" value="Flavoprotein-like_sf"/>
</dbReference>
<dbReference type="GO" id="GO:0005829">
    <property type="term" value="C:cytosol"/>
    <property type="evidence" value="ECO:0007669"/>
    <property type="project" value="TreeGrafter"/>
</dbReference>
<dbReference type="FunFam" id="3.40.50.360:FF:000036">
    <property type="entry name" value="NADPH--cytochrome P450 reductase"/>
    <property type="match status" value="1"/>
</dbReference>
<dbReference type="STRING" id="5539.A0A3E2GRH4"/>
<feature type="domain" description="FAD-binding FR-type" evidence="20">
    <location>
        <begin position="285"/>
        <end position="544"/>
    </location>
</feature>
<dbReference type="PIRSF" id="PIRSF000208">
    <property type="entry name" value="P450R"/>
    <property type="match status" value="1"/>
</dbReference>
<evidence type="ECO:0000256" key="2">
    <source>
        <dbReference type="ARBA" id="ARBA00001974"/>
    </source>
</evidence>
<dbReference type="Gene3D" id="1.20.990.10">
    <property type="entry name" value="NADPH-cytochrome p450 Reductase, Chain A, domain 3"/>
    <property type="match status" value="1"/>
</dbReference>
<keyword evidence="11" id="KW-1133">Transmembrane helix</keyword>
<dbReference type="PANTHER" id="PTHR19384">
    <property type="entry name" value="NITRIC OXIDE SYNTHASE-RELATED"/>
    <property type="match status" value="1"/>
</dbReference>
<dbReference type="InterPro" id="IPR023208">
    <property type="entry name" value="P450R"/>
</dbReference>
<dbReference type="InterPro" id="IPR039261">
    <property type="entry name" value="FNR_nucleotide-bd"/>
</dbReference>
<keyword evidence="10" id="KW-0752">Steroid biosynthesis</keyword>
<dbReference type="PANTHER" id="PTHR19384:SF108">
    <property type="entry name" value="NADPH--CYTOCHROME P450 REDUCTASE"/>
    <property type="match status" value="1"/>
</dbReference>
<evidence type="ECO:0000256" key="18">
    <source>
        <dbReference type="ARBA" id="ARBA00023797"/>
    </source>
</evidence>
<evidence type="ECO:0000256" key="9">
    <source>
        <dbReference type="ARBA" id="ARBA00022857"/>
    </source>
</evidence>
<dbReference type="PROSITE" id="PS51384">
    <property type="entry name" value="FAD_FR"/>
    <property type="match status" value="1"/>
</dbReference>
<gene>
    <name evidence="21" type="ORF">B7463_g12545</name>
</gene>
<dbReference type="GO" id="GO:0003958">
    <property type="term" value="F:NADPH-hemoprotein reductase activity"/>
    <property type="evidence" value="ECO:0007669"/>
    <property type="project" value="UniProtKB-EC"/>
</dbReference>
<dbReference type="Pfam" id="PF00667">
    <property type="entry name" value="FAD_binding_1"/>
    <property type="match status" value="1"/>
</dbReference>
<evidence type="ECO:0000256" key="8">
    <source>
        <dbReference type="ARBA" id="ARBA00022827"/>
    </source>
</evidence>
<dbReference type="InterPro" id="IPR001094">
    <property type="entry name" value="Flavdoxin-like"/>
</dbReference>
<dbReference type="SUPFAM" id="SSF52218">
    <property type="entry name" value="Flavoproteins"/>
    <property type="match status" value="1"/>
</dbReference>
<evidence type="ECO:0000256" key="4">
    <source>
        <dbReference type="ARBA" id="ARBA00022630"/>
    </source>
</evidence>
<dbReference type="InterPro" id="IPR001709">
    <property type="entry name" value="Flavoprot_Pyr_Nucl_cyt_Rdtase"/>
</dbReference>
<name>A0A3E2GRH4_SCYLI</name>
<keyword evidence="12" id="KW-0560">Oxidoreductase</keyword>
<dbReference type="EMBL" id="NCSJ02000608">
    <property type="protein sequence ID" value="RFU23791.1"/>
    <property type="molecule type" value="Genomic_DNA"/>
</dbReference>
<evidence type="ECO:0000259" key="19">
    <source>
        <dbReference type="PROSITE" id="PS50902"/>
    </source>
</evidence>
<dbReference type="Gene3D" id="3.40.50.360">
    <property type="match status" value="1"/>
</dbReference>
<dbReference type="EC" id="1.6.2.4" evidence="18"/>
<dbReference type="Gene3D" id="2.40.30.10">
    <property type="entry name" value="Translation factors"/>
    <property type="match status" value="1"/>
</dbReference>
<keyword evidence="13" id="KW-0756">Sterol biosynthesis</keyword>
<evidence type="ECO:0000256" key="11">
    <source>
        <dbReference type="ARBA" id="ARBA00022989"/>
    </source>
</evidence>
<dbReference type="InterPro" id="IPR023173">
    <property type="entry name" value="NADPH_Cyt_P450_Rdtase_alpha"/>
</dbReference>
<feature type="domain" description="Flavodoxin-like" evidence="19">
    <location>
        <begin position="88"/>
        <end position="233"/>
    </location>
</feature>
<dbReference type="Proteomes" id="UP000258309">
    <property type="component" value="Unassembled WGS sequence"/>
</dbReference>
<dbReference type="InterPro" id="IPR017927">
    <property type="entry name" value="FAD-bd_FR_type"/>
</dbReference>
<dbReference type="InterPro" id="IPR001433">
    <property type="entry name" value="OxRdtase_FAD/NAD-bd"/>
</dbReference>
<dbReference type="PRINTS" id="PR00369">
    <property type="entry name" value="FLAVODOXIN"/>
</dbReference>
<dbReference type="OMA" id="CAPVNRD"/>
<keyword evidence="4" id="KW-0285">Flavoprotein</keyword>
<evidence type="ECO:0000256" key="17">
    <source>
        <dbReference type="ARBA" id="ARBA00023221"/>
    </source>
</evidence>
<dbReference type="InterPro" id="IPR008254">
    <property type="entry name" value="Flavodoxin/NO_synth"/>
</dbReference>
<keyword evidence="6" id="KW-0812">Transmembrane</keyword>
<evidence type="ECO:0000256" key="13">
    <source>
        <dbReference type="ARBA" id="ARBA00023011"/>
    </source>
</evidence>
<dbReference type="Gene3D" id="3.40.50.80">
    <property type="entry name" value="Nucleotide-binding domain of ferredoxin-NADP reductase (FNR) module"/>
    <property type="match status" value="1"/>
</dbReference>
<dbReference type="InterPro" id="IPR003097">
    <property type="entry name" value="CysJ-like_FAD-binding"/>
</dbReference>
<evidence type="ECO:0000256" key="16">
    <source>
        <dbReference type="ARBA" id="ARBA00023166"/>
    </source>
</evidence>
<comment type="cofactor">
    <cofactor evidence="2">
        <name>FAD</name>
        <dbReference type="ChEBI" id="CHEBI:57692"/>
    </cofactor>
</comment>
<dbReference type="OrthoDB" id="1856718at2759"/>
<keyword evidence="7" id="KW-0256">Endoplasmic reticulum</keyword>
<keyword evidence="17" id="KW-0753">Steroid metabolism</keyword>
<comment type="cofactor">
    <cofactor evidence="1">
        <name>FMN</name>
        <dbReference type="ChEBI" id="CHEBI:58210"/>
    </cofactor>
</comment>
<dbReference type="GO" id="GO:0050660">
    <property type="term" value="F:flavin adenine dinucleotide binding"/>
    <property type="evidence" value="ECO:0007669"/>
    <property type="project" value="TreeGrafter"/>
</dbReference>
<dbReference type="Pfam" id="PF00175">
    <property type="entry name" value="NAD_binding_1"/>
    <property type="match status" value="1"/>
</dbReference>
<evidence type="ECO:0000313" key="21">
    <source>
        <dbReference type="EMBL" id="RFU23791.1"/>
    </source>
</evidence>
<sequence>MDLNMRQTMRDLLSITESQIHQLQPDDLAALTVVLFLSIWYSLKGILWGRPDPYYYVWFEKPQGKDLGYRKGVTRDIAEKLQQDNRNVVILWGSQSGTAEAFANRLALDCKRRFGLNAIALDLGDYDPESISRIPESVIVIFIISTYGEGDPSDNATNFISWLSRNEAVQFPNLRYTAFGLGNKNYKYYNRVIDVVTSALDRLQAKALIPICKADDSKGTTEEDFTEWRDSLFSMFREKSGLEERPERYEPTLSIVEDGSLSLIDLHIGQPSHPKASRKTAASHSTIRPLPVPVVKKLFSIKSRGCLHLELDIREFPELKYKTGDHLGIWPSNPSSEVDRLLSVLDLRSRAQIPLLLSSLDPTVKTKVPSPTTAETLFRYYLEICAPVSRQTVLSLAQYAPSSSSEARLTQLGQDRNAYNDFCAVNFLNLGRLLEQVVQPGESWTNLPLSFVLESLRTLSPRYYSISSSSIVHPRQISITVSTSLFDDNNLLIPGLTTGYLSNFERSRNTPNFKTPSYILDGPNDILQSGKVFAHIRQSKFRLPALGSTPIIMVASGSGIAPFRGFLQERTRIASMGREAGKTILFFGCRNEEDYIYRDELKQMKECLGDRMMSITTFSRKDVNKDGGKMYVQDRVEEYASTVENLLFESNAYFYVCGSASMSRGVWQKLGDYIKASKNWDESELREWSEQIKKAHRWQEDVWG</sequence>
<dbReference type="SUPFAM" id="SSF52343">
    <property type="entry name" value="Ferredoxin reductase-like, C-terminal NADP-linked domain"/>
    <property type="match status" value="1"/>
</dbReference>
<evidence type="ECO:0000259" key="20">
    <source>
        <dbReference type="PROSITE" id="PS51384"/>
    </source>
</evidence>
<evidence type="ECO:0000256" key="10">
    <source>
        <dbReference type="ARBA" id="ARBA00022955"/>
    </source>
</evidence>
<accession>A0A3E2GRH4</accession>
<keyword evidence="5" id="KW-0288">FMN</keyword>
<feature type="non-terminal residue" evidence="21">
    <location>
        <position position="704"/>
    </location>
</feature>
<keyword evidence="3" id="KW-0444">Lipid biosynthesis</keyword>
<proteinExistence type="predicted"/>
<dbReference type="PROSITE" id="PS50902">
    <property type="entry name" value="FLAVODOXIN_LIKE"/>
    <property type="match status" value="1"/>
</dbReference>
<protein>
    <recommendedName>
        <fullName evidence="18">NADPH--hemoprotein reductase</fullName>
        <ecNumber evidence="18">1.6.2.4</ecNumber>
    </recommendedName>
</protein>
<keyword evidence="22" id="KW-1185">Reference proteome</keyword>